<feature type="domain" description="FMN-dependent dehydrogenase" evidence="13">
    <location>
        <begin position="286"/>
        <end position="358"/>
    </location>
</feature>
<feature type="region of interest" description="Disordered" evidence="12">
    <location>
        <begin position="1"/>
        <end position="29"/>
    </location>
</feature>
<proteinExistence type="inferred from homology"/>
<evidence type="ECO:0000256" key="6">
    <source>
        <dbReference type="ARBA" id="ARBA00022842"/>
    </source>
</evidence>
<evidence type="ECO:0000256" key="7">
    <source>
        <dbReference type="ARBA" id="ARBA00022857"/>
    </source>
</evidence>
<comment type="catalytic activity">
    <reaction evidence="11">
        <text>isopentenyl diphosphate = dimethylallyl diphosphate</text>
        <dbReference type="Rhea" id="RHEA:23284"/>
        <dbReference type="ChEBI" id="CHEBI:57623"/>
        <dbReference type="ChEBI" id="CHEBI:128769"/>
        <dbReference type="EC" id="5.3.3.2"/>
    </reaction>
</comment>
<gene>
    <name evidence="11" type="primary">fni</name>
    <name evidence="14" type="ORF">ACG04R_02165</name>
</gene>
<reference evidence="14 15" key="1">
    <citation type="submission" date="2024-08" db="EMBL/GenBank/DDBJ databases">
        <authorList>
            <person name="Lu H."/>
        </authorList>
    </citation>
    <scope>NUCLEOTIDE SEQUENCE [LARGE SCALE GENOMIC DNA]</scope>
    <source>
        <strain evidence="14 15">BYS78W</strain>
    </source>
</reference>
<feature type="binding site" evidence="11">
    <location>
        <position position="244"/>
    </location>
    <ligand>
        <name>FMN</name>
        <dbReference type="ChEBI" id="CHEBI:58210"/>
    </ligand>
</feature>
<name>A0ABW7H6I9_9BURK</name>
<keyword evidence="8 11" id="KW-0414">Isoprene biosynthesis</keyword>
<accession>A0ABW7H6I9</accession>
<dbReference type="Gene3D" id="3.20.20.70">
    <property type="entry name" value="Aldolase class I"/>
    <property type="match status" value="1"/>
</dbReference>
<evidence type="ECO:0000256" key="5">
    <source>
        <dbReference type="ARBA" id="ARBA00022723"/>
    </source>
</evidence>
<evidence type="ECO:0000256" key="9">
    <source>
        <dbReference type="ARBA" id="ARBA00023235"/>
    </source>
</evidence>
<feature type="binding site" evidence="11">
    <location>
        <begin position="316"/>
        <end position="317"/>
    </location>
    <ligand>
        <name>FMN</name>
        <dbReference type="ChEBI" id="CHEBI:58210"/>
    </ligand>
</feature>
<keyword evidence="9 11" id="KW-0413">Isomerase</keyword>
<feature type="binding site" evidence="11">
    <location>
        <position position="214"/>
    </location>
    <ligand>
        <name>FMN</name>
        <dbReference type="ChEBI" id="CHEBI:58210"/>
    </ligand>
</feature>
<evidence type="ECO:0000256" key="2">
    <source>
        <dbReference type="ARBA" id="ARBA00022490"/>
    </source>
</evidence>
<evidence type="ECO:0000256" key="8">
    <source>
        <dbReference type="ARBA" id="ARBA00023229"/>
    </source>
</evidence>
<dbReference type="InterPro" id="IPR000262">
    <property type="entry name" value="FMN-dep_DH"/>
</dbReference>
<evidence type="ECO:0000256" key="4">
    <source>
        <dbReference type="ARBA" id="ARBA00022643"/>
    </source>
</evidence>
<organism evidence="14 15">
    <name type="scientific">Pelomonas candidula</name>
    <dbReference type="NCBI Taxonomy" id="3299025"/>
    <lineage>
        <taxon>Bacteria</taxon>
        <taxon>Pseudomonadati</taxon>
        <taxon>Pseudomonadota</taxon>
        <taxon>Betaproteobacteria</taxon>
        <taxon>Burkholderiales</taxon>
        <taxon>Sphaerotilaceae</taxon>
        <taxon>Roseateles</taxon>
    </lineage>
</organism>
<feature type="binding site" evidence="11">
    <location>
        <begin position="295"/>
        <end position="297"/>
    </location>
    <ligand>
        <name>FMN</name>
        <dbReference type="ChEBI" id="CHEBI:58210"/>
    </ligand>
</feature>
<evidence type="ECO:0000256" key="11">
    <source>
        <dbReference type="HAMAP-Rule" id="MF_00354"/>
    </source>
</evidence>
<comment type="caution">
    <text evidence="14">The sequence shown here is derived from an EMBL/GenBank/DDBJ whole genome shotgun (WGS) entry which is preliminary data.</text>
</comment>
<keyword evidence="4 11" id="KW-0288">FMN</keyword>
<dbReference type="PANTHER" id="PTHR43665:SF1">
    <property type="entry name" value="ISOPENTENYL-DIPHOSPHATE DELTA-ISOMERASE"/>
    <property type="match status" value="1"/>
</dbReference>
<comment type="similarity">
    <text evidence="11">Belongs to the IPP isomerase type 2 family.</text>
</comment>
<evidence type="ECO:0000313" key="15">
    <source>
        <dbReference type="Proteomes" id="UP001606134"/>
    </source>
</evidence>
<comment type="cofactor">
    <cofactor evidence="1 11">
        <name>FMN</name>
        <dbReference type="ChEBI" id="CHEBI:58210"/>
    </cofactor>
</comment>
<keyword evidence="3 11" id="KW-0285">Flavoprotein</keyword>
<keyword evidence="6 11" id="KW-0460">Magnesium</keyword>
<comment type="subcellular location">
    <subcellularLocation>
        <location evidence="11">Cytoplasm</location>
    </subcellularLocation>
</comment>
<dbReference type="Pfam" id="PF01070">
    <property type="entry name" value="FMN_dh"/>
    <property type="match status" value="1"/>
</dbReference>
<evidence type="ECO:0000259" key="13">
    <source>
        <dbReference type="Pfam" id="PF01070"/>
    </source>
</evidence>
<comment type="cofactor">
    <cofactor evidence="11">
        <name>NADPH</name>
        <dbReference type="ChEBI" id="CHEBI:57783"/>
    </cofactor>
</comment>
<dbReference type="PANTHER" id="PTHR43665">
    <property type="entry name" value="ISOPENTENYL-DIPHOSPHATE DELTA-ISOMERASE"/>
    <property type="match status" value="1"/>
</dbReference>
<evidence type="ECO:0000256" key="3">
    <source>
        <dbReference type="ARBA" id="ARBA00022630"/>
    </source>
</evidence>
<keyword evidence="5 11" id="KW-0479">Metal-binding</keyword>
<comment type="function">
    <text evidence="11">Involved in the biosynthesis of isoprenoids. Catalyzes the 1,3-allylic rearrangement of the homoallylic substrate isopentenyl (IPP) to its allylic isomer, dimethylallyl diphosphate (DMAPP).</text>
</comment>
<comment type="subunit">
    <text evidence="10 11">Homooctamer. Dimer of tetramers.</text>
</comment>
<comment type="cofactor">
    <cofactor evidence="11">
        <name>Mg(2+)</name>
        <dbReference type="ChEBI" id="CHEBI:18420"/>
    </cofactor>
</comment>
<keyword evidence="2 11" id="KW-0963">Cytoplasm</keyword>
<dbReference type="RefSeq" id="WP_394406094.1">
    <property type="nucleotide sequence ID" value="NZ_JBIGIC010000001.1"/>
</dbReference>
<dbReference type="InterPro" id="IPR011179">
    <property type="entry name" value="IPdP_isomerase"/>
</dbReference>
<evidence type="ECO:0000313" key="14">
    <source>
        <dbReference type="EMBL" id="MFG6485457.1"/>
    </source>
</evidence>
<dbReference type="SUPFAM" id="SSF51395">
    <property type="entry name" value="FMN-linked oxidoreductases"/>
    <property type="match status" value="1"/>
</dbReference>
<dbReference type="Proteomes" id="UP001606134">
    <property type="component" value="Unassembled WGS sequence"/>
</dbReference>
<evidence type="ECO:0000256" key="10">
    <source>
        <dbReference type="ARBA" id="ARBA00025810"/>
    </source>
</evidence>
<keyword evidence="7 11" id="KW-0521">NADP</keyword>
<dbReference type="HAMAP" id="MF_00354">
    <property type="entry name" value="Idi_2"/>
    <property type="match status" value="1"/>
</dbReference>
<evidence type="ECO:0000256" key="1">
    <source>
        <dbReference type="ARBA" id="ARBA00001917"/>
    </source>
</evidence>
<evidence type="ECO:0000256" key="12">
    <source>
        <dbReference type="SAM" id="MobiDB-lite"/>
    </source>
</evidence>
<dbReference type="EC" id="5.3.3.2" evidence="11"/>
<protein>
    <recommendedName>
        <fullName evidence="11">Isopentenyl-diphosphate delta-isomerase</fullName>
        <shortName evidence="11">IPP isomerase</shortName>
        <ecNumber evidence="11">5.3.3.2</ecNumber>
    </recommendedName>
    <alternativeName>
        <fullName evidence="11">Isopentenyl diphosphate:dimethylallyl diphosphate isomerase</fullName>
    </alternativeName>
    <alternativeName>
        <fullName evidence="11">Isopentenyl pyrophosphate isomerase</fullName>
    </alternativeName>
    <alternativeName>
        <fullName evidence="11">Type 2 isopentenyl diphosphate isomerase</fullName>
        <shortName evidence="11">IDI-2</shortName>
    </alternativeName>
</protein>
<dbReference type="InterPro" id="IPR013785">
    <property type="entry name" value="Aldolase_TIM"/>
</dbReference>
<feature type="binding site" evidence="11">
    <location>
        <position position="84"/>
    </location>
    <ligand>
        <name>FMN</name>
        <dbReference type="ChEBI" id="CHEBI:58210"/>
    </ligand>
</feature>
<feature type="binding site" evidence="11">
    <location>
        <position position="183"/>
    </location>
    <ligand>
        <name>Mg(2+)</name>
        <dbReference type="ChEBI" id="CHEBI:18420"/>
    </ligand>
</feature>
<sequence>MDLLDIDRPTDHLNDRPTALERAPDKRRRDPLRLALAPAHEARGLSGLDGVHLMHDALPELDLEDVSLEARLFGQAARTPFYVTGLATGRTDAATLNRRLARACARRGWAMGVGLQRRPASGPDELPGAADAWQRLRDAAPGLALIVSLGLSQVASAPLPLLRRMLQSTEAQALAVHLNPLQECLQADGMPQFRGGLAALRETCAALGVPVVLKESGCGFSPRTLARLQGLDLGALDVGGLGGTHWGRIEGARAEEGSLPALVAGTFADWGESTVGSVRAATRLLPDVELWASGGVRSGLDAAKLVALGAERVGYAKPALQAALWGDAALDDWMARQEQELRIALFCSGAATPAELRRLHAGALA</sequence>
<feature type="binding site" evidence="11">
    <location>
        <position position="182"/>
    </location>
    <ligand>
        <name>substrate</name>
    </ligand>
</feature>
<keyword evidence="15" id="KW-1185">Reference proteome</keyword>
<dbReference type="EMBL" id="JBIGIC010000001">
    <property type="protein sequence ID" value="MFG6485457.1"/>
    <property type="molecule type" value="Genomic_DNA"/>
</dbReference>
<comment type="caution">
    <text evidence="11">Lacks conserved residue(s) required for the propagation of feature annotation.</text>
</comment>